<evidence type="ECO:0000313" key="2">
    <source>
        <dbReference type="EMBL" id="GJD77742.1"/>
    </source>
</evidence>
<sequence length="260" mass="26860">MGKQRTPHGQRAGRRMPLRPGPAASPAAEIPTEAMSAAEPQPSQEPAGEGIAPAEAEILEAAPAATEASAEAVTEAVPEPASDGPAEDDAVTEPHAATAAAEPEEPASVNEAAGETPEQIVPEEIAEVAASDEARDEASESVLSDPIPPVAALAALDAAGPSEAGARRPPAARTAFRFTFAPVRIDVEEIGVVLANYMHNESVAVLSYMRALGAARSPADMIRLNVTEMQRAADASLTCWSDIARRTAPGVPWEREKVAA</sequence>
<name>A0AA37HL52_9HYPH</name>
<dbReference type="EMBL" id="BPQM01000021">
    <property type="protein sequence ID" value="GJD77742.1"/>
    <property type="molecule type" value="Genomic_DNA"/>
</dbReference>
<reference evidence="2" key="2">
    <citation type="submission" date="2021-08" db="EMBL/GenBank/DDBJ databases">
        <authorList>
            <person name="Tani A."/>
            <person name="Ola A."/>
            <person name="Ogura Y."/>
            <person name="Katsura K."/>
            <person name="Hayashi T."/>
        </authorList>
    </citation>
    <scope>NUCLEOTIDE SEQUENCE</scope>
    <source>
        <strain evidence="2">NBRC 103626</strain>
    </source>
</reference>
<evidence type="ECO:0000256" key="1">
    <source>
        <dbReference type="SAM" id="MobiDB-lite"/>
    </source>
</evidence>
<feature type="compositionally biased region" description="Low complexity" evidence="1">
    <location>
        <begin position="93"/>
        <end position="113"/>
    </location>
</feature>
<protein>
    <recommendedName>
        <fullName evidence="4">Phasin domain-containing protein</fullName>
    </recommendedName>
</protein>
<proteinExistence type="predicted"/>
<gene>
    <name evidence="2" type="ORF">NBEOAGPD_0950</name>
</gene>
<feature type="compositionally biased region" description="Basic residues" evidence="1">
    <location>
        <begin position="1"/>
        <end position="17"/>
    </location>
</feature>
<dbReference type="AlphaFoldDB" id="A0AA37HL52"/>
<evidence type="ECO:0000313" key="3">
    <source>
        <dbReference type="Proteomes" id="UP001055108"/>
    </source>
</evidence>
<accession>A0AA37HL52</accession>
<reference evidence="2" key="1">
    <citation type="journal article" date="2016" name="Front. Microbiol.">
        <title>Genome Sequence of the Piezophilic, Mesophilic Sulfate-Reducing Bacterium Desulfovibrio indicus J2T.</title>
        <authorList>
            <person name="Cao J."/>
            <person name="Maignien L."/>
            <person name="Shao Z."/>
            <person name="Alain K."/>
            <person name="Jebbar M."/>
        </authorList>
    </citation>
    <scope>NUCLEOTIDE SEQUENCE</scope>
    <source>
        <strain evidence="2">NBRC 103626</strain>
    </source>
</reference>
<feature type="region of interest" description="Disordered" evidence="1">
    <location>
        <begin position="1"/>
        <end position="119"/>
    </location>
</feature>
<evidence type="ECO:0008006" key="4">
    <source>
        <dbReference type="Google" id="ProtNLM"/>
    </source>
</evidence>
<feature type="compositionally biased region" description="Low complexity" evidence="1">
    <location>
        <begin position="45"/>
        <end position="82"/>
    </location>
</feature>
<keyword evidence="3" id="KW-1185">Reference proteome</keyword>
<dbReference type="Proteomes" id="UP001055108">
    <property type="component" value="Unassembled WGS sequence"/>
</dbReference>
<dbReference type="RefSeq" id="WP_238301496.1">
    <property type="nucleotide sequence ID" value="NZ_BPQM01000021.1"/>
</dbReference>
<organism evidence="2 3">
    <name type="scientific">Methylobacterium gregans</name>
    <dbReference type="NCBI Taxonomy" id="374424"/>
    <lineage>
        <taxon>Bacteria</taxon>
        <taxon>Pseudomonadati</taxon>
        <taxon>Pseudomonadota</taxon>
        <taxon>Alphaproteobacteria</taxon>
        <taxon>Hyphomicrobiales</taxon>
        <taxon>Methylobacteriaceae</taxon>
        <taxon>Methylobacterium</taxon>
    </lineage>
</organism>
<comment type="caution">
    <text evidence="2">The sequence shown here is derived from an EMBL/GenBank/DDBJ whole genome shotgun (WGS) entry which is preliminary data.</text>
</comment>